<name>A0A7K1KLA1_9BACT</name>
<organism evidence="7 8">
    <name type="scientific">Pseudodesulfovibrio alkaliphilus</name>
    <dbReference type="NCBI Taxonomy" id="2661613"/>
    <lineage>
        <taxon>Bacteria</taxon>
        <taxon>Pseudomonadati</taxon>
        <taxon>Thermodesulfobacteriota</taxon>
        <taxon>Desulfovibrionia</taxon>
        <taxon>Desulfovibrionales</taxon>
        <taxon>Desulfovibrionaceae</taxon>
    </lineage>
</organism>
<evidence type="ECO:0000259" key="6">
    <source>
        <dbReference type="PROSITE" id="PS50011"/>
    </source>
</evidence>
<evidence type="ECO:0000313" key="8">
    <source>
        <dbReference type="Proteomes" id="UP000461162"/>
    </source>
</evidence>
<protein>
    <submittedName>
        <fullName evidence="7">Protein kinase</fullName>
    </submittedName>
</protein>
<dbReference type="Gene3D" id="3.30.200.20">
    <property type="entry name" value="Phosphorylase Kinase, domain 1"/>
    <property type="match status" value="1"/>
</dbReference>
<keyword evidence="8" id="KW-1185">Reference proteome</keyword>
<comment type="caution">
    <text evidence="7">The sequence shown here is derived from an EMBL/GenBank/DDBJ whole genome shotgun (WGS) entry which is preliminary data.</text>
</comment>
<evidence type="ECO:0000256" key="2">
    <source>
        <dbReference type="ARBA" id="ARBA00022741"/>
    </source>
</evidence>
<keyword evidence="2 5" id="KW-0547">Nucleotide-binding</keyword>
<dbReference type="InterPro" id="IPR008271">
    <property type="entry name" value="Ser/Thr_kinase_AS"/>
</dbReference>
<dbReference type="GO" id="GO:0004674">
    <property type="term" value="F:protein serine/threonine kinase activity"/>
    <property type="evidence" value="ECO:0007669"/>
    <property type="project" value="TreeGrafter"/>
</dbReference>
<feature type="binding site" evidence="5">
    <location>
        <position position="35"/>
    </location>
    <ligand>
        <name>ATP</name>
        <dbReference type="ChEBI" id="CHEBI:30616"/>
    </ligand>
</feature>
<feature type="domain" description="Protein kinase" evidence="6">
    <location>
        <begin position="6"/>
        <end position="277"/>
    </location>
</feature>
<dbReference type="InterPro" id="IPR000719">
    <property type="entry name" value="Prot_kinase_dom"/>
</dbReference>
<dbReference type="Gene3D" id="1.10.510.10">
    <property type="entry name" value="Transferase(Phosphotransferase) domain 1"/>
    <property type="match status" value="1"/>
</dbReference>
<dbReference type="PROSITE" id="PS50011">
    <property type="entry name" value="PROTEIN_KINASE_DOM"/>
    <property type="match status" value="1"/>
</dbReference>
<keyword evidence="4 5" id="KW-0067">ATP-binding</keyword>
<evidence type="ECO:0000256" key="1">
    <source>
        <dbReference type="ARBA" id="ARBA00022679"/>
    </source>
</evidence>
<keyword evidence="3 7" id="KW-0418">Kinase</keyword>
<dbReference type="PROSITE" id="PS00108">
    <property type="entry name" value="PROTEIN_KINASE_ST"/>
    <property type="match status" value="1"/>
</dbReference>
<dbReference type="Proteomes" id="UP000461162">
    <property type="component" value="Unassembled WGS sequence"/>
</dbReference>
<dbReference type="PROSITE" id="PS00107">
    <property type="entry name" value="PROTEIN_KINASE_ATP"/>
    <property type="match status" value="1"/>
</dbReference>
<dbReference type="PANTHER" id="PTHR43289:SF6">
    <property type="entry name" value="SERINE_THREONINE-PROTEIN KINASE NEKL-3"/>
    <property type="match status" value="1"/>
</dbReference>
<sequence>MHIGRYEIRGLLGRGGMGAVYKAAMPVTGRMVALKVLKPADILIDIMGSDALTSLFLGEAATMARISHANVASVLDVDEGGAATPPHFTMEYYCGNLGALMGETYDAERPSRRLGAQAALALARQMLHGLDRLHYEGIVHRDIKPFNVMLAEDEGGLGTVRLIDFGLSRLRGERPARHPGMVVGSPWYTAPEQEADPDKADSRADIFSVGVTLYRMLTGKLPEPGRDSIGLVLDDPELAGPDWDGLFSRALAAVPDNRFADAAAMLDALDRAETDWLAARDAACSLADPPDPWPSRLRRPPARATPIKTGARQARSLFGLDELWRPNSAAPALFSDQGDGTVLQPGPDGSLAGLLWERDGSRYPLTWERAKAHAARLGERAFAGRTGWRLPTIDELAALMGRAAHPGLSCQAPAFDPRKSRLWSADTKAFTAAWYADAHLGYIGWQDRSCRFFARAVCPA</sequence>
<accession>A0A7K1KLA1</accession>
<dbReference type="InterPro" id="IPR011460">
    <property type="entry name" value="Lcl_C"/>
</dbReference>
<dbReference type="SUPFAM" id="SSF56112">
    <property type="entry name" value="Protein kinase-like (PK-like)"/>
    <property type="match status" value="1"/>
</dbReference>
<dbReference type="SMART" id="SM00220">
    <property type="entry name" value="S_TKc"/>
    <property type="match status" value="1"/>
</dbReference>
<dbReference type="EMBL" id="WODC01000001">
    <property type="protein sequence ID" value="MUM76731.1"/>
    <property type="molecule type" value="Genomic_DNA"/>
</dbReference>
<gene>
    <name evidence="7" type="ORF">GKC30_03675</name>
</gene>
<dbReference type="InterPro" id="IPR017441">
    <property type="entry name" value="Protein_kinase_ATP_BS"/>
</dbReference>
<keyword evidence="1" id="KW-0808">Transferase</keyword>
<dbReference type="Pfam" id="PF00069">
    <property type="entry name" value="Pkinase"/>
    <property type="match status" value="1"/>
</dbReference>
<dbReference type="PANTHER" id="PTHR43289">
    <property type="entry name" value="MITOGEN-ACTIVATED PROTEIN KINASE KINASE KINASE 20-RELATED"/>
    <property type="match status" value="1"/>
</dbReference>
<evidence type="ECO:0000256" key="5">
    <source>
        <dbReference type="PROSITE-ProRule" id="PRU10141"/>
    </source>
</evidence>
<dbReference type="GO" id="GO:0005524">
    <property type="term" value="F:ATP binding"/>
    <property type="evidence" value="ECO:0007669"/>
    <property type="project" value="UniProtKB-UniRule"/>
</dbReference>
<proteinExistence type="predicted"/>
<dbReference type="AlphaFoldDB" id="A0A7K1KLA1"/>
<reference evidence="7 8" key="1">
    <citation type="submission" date="2019-11" db="EMBL/GenBank/DDBJ databases">
        <title>Pseudodesulfovibrio alkaliphilus, sp. nov., an alkaliphilic sulfate-reducing bacteria from mud volcano of Taman peninsula, Russia.</title>
        <authorList>
            <person name="Frolova A."/>
            <person name="Merkel A.Y."/>
            <person name="Slobodkin A.I."/>
        </authorList>
    </citation>
    <scope>NUCLEOTIDE SEQUENCE [LARGE SCALE GENOMIC DNA]</scope>
    <source>
        <strain evidence="7 8">F-1</strain>
    </source>
</reference>
<dbReference type="RefSeq" id="WP_155932319.1">
    <property type="nucleotide sequence ID" value="NZ_WODC01000001.1"/>
</dbReference>
<dbReference type="CDD" id="cd14014">
    <property type="entry name" value="STKc_PknB_like"/>
    <property type="match status" value="1"/>
</dbReference>
<evidence type="ECO:0000313" key="7">
    <source>
        <dbReference type="EMBL" id="MUM76731.1"/>
    </source>
</evidence>
<evidence type="ECO:0000256" key="3">
    <source>
        <dbReference type="ARBA" id="ARBA00022777"/>
    </source>
</evidence>
<evidence type="ECO:0000256" key="4">
    <source>
        <dbReference type="ARBA" id="ARBA00022840"/>
    </source>
</evidence>
<dbReference type="Pfam" id="PF07603">
    <property type="entry name" value="Lcl_C"/>
    <property type="match status" value="1"/>
</dbReference>
<dbReference type="InterPro" id="IPR011009">
    <property type="entry name" value="Kinase-like_dom_sf"/>
</dbReference>